<reference evidence="1" key="1">
    <citation type="submission" date="2023-08" db="EMBL/GenBank/DDBJ databases">
        <authorList>
            <person name="Chen Y."/>
            <person name="Shah S."/>
            <person name="Dougan E. K."/>
            <person name="Thang M."/>
            <person name="Chan C."/>
        </authorList>
    </citation>
    <scope>NUCLEOTIDE SEQUENCE</scope>
</reference>
<sequence length="124" mass="14273">MHDLDGMPFQMKVSGFKNERLNQAFCVDENCSLHDAPLYWSEDTLYFMYKSVAAQRWRISPSVEDQRQLLYAVRWGAEPAVAREEQEGWQELGLAGTWAAVDVQCICLFEDQVGDTRQPQTPPE</sequence>
<protein>
    <submittedName>
        <fullName evidence="1">Uncharacterized protein</fullName>
    </submittedName>
</protein>
<comment type="caution">
    <text evidence="1">The sequence shown here is derived from an EMBL/GenBank/DDBJ whole genome shotgun (WGS) entry which is preliminary data.</text>
</comment>
<evidence type="ECO:0000313" key="2">
    <source>
        <dbReference type="Proteomes" id="UP001178507"/>
    </source>
</evidence>
<dbReference type="AlphaFoldDB" id="A0AA36JIK0"/>
<gene>
    <name evidence="1" type="ORF">EVOR1521_LOCUS27814</name>
</gene>
<dbReference type="Proteomes" id="UP001178507">
    <property type="component" value="Unassembled WGS sequence"/>
</dbReference>
<dbReference type="EMBL" id="CAUJNA010003595">
    <property type="protein sequence ID" value="CAJ1405658.1"/>
    <property type="molecule type" value="Genomic_DNA"/>
</dbReference>
<organism evidence="1 2">
    <name type="scientific">Effrenium voratum</name>
    <dbReference type="NCBI Taxonomy" id="2562239"/>
    <lineage>
        <taxon>Eukaryota</taxon>
        <taxon>Sar</taxon>
        <taxon>Alveolata</taxon>
        <taxon>Dinophyceae</taxon>
        <taxon>Suessiales</taxon>
        <taxon>Symbiodiniaceae</taxon>
        <taxon>Effrenium</taxon>
    </lineage>
</organism>
<accession>A0AA36JIK0</accession>
<evidence type="ECO:0000313" key="1">
    <source>
        <dbReference type="EMBL" id="CAJ1405658.1"/>
    </source>
</evidence>
<proteinExistence type="predicted"/>
<name>A0AA36JIK0_9DINO</name>
<keyword evidence="2" id="KW-1185">Reference proteome</keyword>